<organism evidence="1 2">
    <name type="scientific">Burkholderia contaminans</name>
    <dbReference type="NCBI Taxonomy" id="488447"/>
    <lineage>
        <taxon>Bacteria</taxon>
        <taxon>Pseudomonadati</taxon>
        <taxon>Pseudomonadota</taxon>
        <taxon>Betaproteobacteria</taxon>
        <taxon>Burkholderiales</taxon>
        <taxon>Burkholderiaceae</taxon>
        <taxon>Burkholderia</taxon>
        <taxon>Burkholderia cepacia complex</taxon>
    </lineage>
</organism>
<reference evidence="1" key="1">
    <citation type="submission" date="2023-07" db="EMBL/GenBank/DDBJ databases">
        <title>A collection of bacterial strains from the Burkholderia cepacia Research Laboratory and Repository.</title>
        <authorList>
            <person name="Lipuma J."/>
            <person name="Spilker T."/>
            <person name="Caverly L."/>
        </authorList>
    </citation>
    <scope>NUCLEOTIDE SEQUENCE</scope>
    <source>
        <strain evidence="1">AU44979</strain>
    </source>
</reference>
<name>A0AAP4R0F2_9BURK</name>
<proteinExistence type="predicted"/>
<dbReference type="RefSeq" id="WP_105816902.1">
    <property type="nucleotide sequence ID" value="NZ_CADEUY010000005.1"/>
</dbReference>
<evidence type="ECO:0000313" key="2">
    <source>
        <dbReference type="Proteomes" id="UP001172109"/>
    </source>
</evidence>
<evidence type="ECO:0000313" key="1">
    <source>
        <dbReference type="EMBL" id="MDN7564546.1"/>
    </source>
</evidence>
<accession>A0AAP4R0F2</accession>
<gene>
    <name evidence="1" type="ORF">QZM56_08570</name>
</gene>
<dbReference type="Proteomes" id="UP001172109">
    <property type="component" value="Unassembled WGS sequence"/>
</dbReference>
<sequence>MLSDTWAPHVGLLALRRPRKLRPLGRTPVLVQAYRCQSCGTNWISETDPDAADRTEWICLHRASSILDPIAVFDEQAASQINRLAERPGTEAQRMRNDVQGDGYTAKLIAS</sequence>
<dbReference type="AlphaFoldDB" id="A0AAP4R0F2"/>
<protein>
    <submittedName>
        <fullName evidence="1">Uncharacterized protein</fullName>
    </submittedName>
</protein>
<dbReference type="EMBL" id="JAUJQS010000004">
    <property type="protein sequence ID" value="MDN7564546.1"/>
    <property type="molecule type" value="Genomic_DNA"/>
</dbReference>
<comment type="caution">
    <text evidence="1">The sequence shown here is derived from an EMBL/GenBank/DDBJ whole genome shotgun (WGS) entry which is preliminary data.</text>
</comment>